<dbReference type="AlphaFoldDB" id="A0A8J5RSE3"/>
<dbReference type="Proteomes" id="UP000729402">
    <property type="component" value="Unassembled WGS sequence"/>
</dbReference>
<evidence type="ECO:0000313" key="2">
    <source>
        <dbReference type="Proteomes" id="UP000729402"/>
    </source>
</evidence>
<accession>A0A8J5RSE3</accession>
<name>A0A8J5RSE3_ZIZPA</name>
<sequence>MMAQAQGEEGQCGLRCGSTCWFGHDGADTRRRGDVNDQESLAAAIKHADVVISDIGQNSMEELESQHGDKYRMHAGNVQV</sequence>
<reference evidence="1" key="1">
    <citation type="journal article" date="2021" name="bioRxiv">
        <title>Whole Genome Assembly and Annotation of Northern Wild Rice, Zizania palustris L., Supports a Whole Genome Duplication in the Zizania Genus.</title>
        <authorList>
            <person name="Haas M."/>
            <person name="Kono T."/>
            <person name="Macchietto M."/>
            <person name="Millas R."/>
            <person name="McGilp L."/>
            <person name="Shao M."/>
            <person name="Duquette J."/>
            <person name="Hirsch C.N."/>
            <person name="Kimball J."/>
        </authorList>
    </citation>
    <scope>NUCLEOTIDE SEQUENCE</scope>
    <source>
        <tissue evidence="1">Fresh leaf tissue</tissue>
    </source>
</reference>
<dbReference type="EMBL" id="JAAALK010000288">
    <property type="protein sequence ID" value="KAG8052484.1"/>
    <property type="molecule type" value="Genomic_DNA"/>
</dbReference>
<keyword evidence="2" id="KW-1185">Reference proteome</keyword>
<proteinExistence type="predicted"/>
<gene>
    <name evidence="1" type="ORF">GUJ93_ZPchr0001g31366</name>
</gene>
<reference evidence="1" key="2">
    <citation type="submission" date="2021-02" db="EMBL/GenBank/DDBJ databases">
        <authorList>
            <person name="Kimball J.A."/>
            <person name="Haas M.W."/>
            <person name="Macchietto M."/>
            <person name="Kono T."/>
            <person name="Duquette J."/>
            <person name="Shao M."/>
        </authorList>
    </citation>
    <scope>NUCLEOTIDE SEQUENCE</scope>
    <source>
        <tissue evidence="1">Fresh leaf tissue</tissue>
    </source>
</reference>
<organism evidence="1 2">
    <name type="scientific">Zizania palustris</name>
    <name type="common">Northern wild rice</name>
    <dbReference type="NCBI Taxonomy" id="103762"/>
    <lineage>
        <taxon>Eukaryota</taxon>
        <taxon>Viridiplantae</taxon>
        <taxon>Streptophyta</taxon>
        <taxon>Embryophyta</taxon>
        <taxon>Tracheophyta</taxon>
        <taxon>Spermatophyta</taxon>
        <taxon>Magnoliopsida</taxon>
        <taxon>Liliopsida</taxon>
        <taxon>Poales</taxon>
        <taxon>Poaceae</taxon>
        <taxon>BOP clade</taxon>
        <taxon>Oryzoideae</taxon>
        <taxon>Oryzeae</taxon>
        <taxon>Zizaniinae</taxon>
        <taxon>Zizania</taxon>
    </lineage>
</organism>
<evidence type="ECO:0000313" key="1">
    <source>
        <dbReference type="EMBL" id="KAG8052484.1"/>
    </source>
</evidence>
<comment type="caution">
    <text evidence="1">The sequence shown here is derived from an EMBL/GenBank/DDBJ whole genome shotgun (WGS) entry which is preliminary data.</text>
</comment>
<protein>
    <submittedName>
        <fullName evidence="1">Uncharacterized protein</fullName>
    </submittedName>
</protein>